<dbReference type="InterPro" id="IPR036390">
    <property type="entry name" value="WH_DNA-bd_sf"/>
</dbReference>
<evidence type="ECO:0000256" key="7">
    <source>
        <dbReference type="ARBA" id="ARBA00023242"/>
    </source>
</evidence>
<dbReference type="Gene3D" id="1.10.10.10">
    <property type="entry name" value="Winged helix-like DNA-binding domain superfamily/Winged helix DNA-binding domain"/>
    <property type="match status" value="1"/>
</dbReference>
<evidence type="ECO:0000256" key="9">
    <source>
        <dbReference type="ARBA" id="ARBA00081863"/>
    </source>
</evidence>
<keyword evidence="5" id="KW-0238">DNA-binding</keyword>
<sequence length="242" mass="28050">MKLDTSKSDVSIWLVKLPPYLSERILNASSDTTELEIGSLEITQSENNQAAVTLDLSNDSRFTDLPQDYEIKFIDTSLPLYVSREELHENPMFENITRIEGKIVKECFVSPVINKKYIAFKKQRQAVSVANNKKEIQVIDYLKEGRKGERFGSATELEVHARRRRIELANKKRERLDKEYIINIMFKAFEKHDEWTVKDLADFGGQPIAAIQEVISEICELNKKDNKNTYTLKAEYKNNLKN</sequence>
<accession>S7XU77</accession>
<evidence type="ECO:0000259" key="10">
    <source>
        <dbReference type="Pfam" id="PF02270"/>
    </source>
</evidence>
<evidence type="ECO:0000256" key="1">
    <source>
        <dbReference type="ARBA" id="ARBA00004123"/>
    </source>
</evidence>
<feature type="domain" description="TFIIF beta subunit HTH" evidence="10">
    <location>
        <begin position="175"/>
        <end position="237"/>
    </location>
</feature>
<dbReference type="Pfam" id="PF17683">
    <property type="entry name" value="TFIIF_beta_N"/>
    <property type="match status" value="1"/>
</dbReference>
<dbReference type="InterPro" id="IPR036388">
    <property type="entry name" value="WH-like_DNA-bd_sf"/>
</dbReference>
<dbReference type="HOGENOM" id="CLU_047858_0_0_1"/>
<comment type="subcellular location">
    <subcellularLocation>
        <location evidence="1">Nucleus</location>
    </subcellularLocation>
</comment>
<dbReference type="STRING" id="1358809.S7XU77"/>
<comment type="similarity">
    <text evidence="2">Belongs to the TFIIF beta subunit family.</text>
</comment>
<dbReference type="InParanoid" id="S7XU77"/>
<dbReference type="GO" id="GO:0006367">
    <property type="term" value="P:transcription initiation at RNA polymerase II promoter"/>
    <property type="evidence" value="ECO:0007669"/>
    <property type="project" value="InterPro"/>
</dbReference>
<keyword evidence="6" id="KW-0804">Transcription</keyword>
<gene>
    <name evidence="12" type="ORF">SLOPH_1965</name>
</gene>
<dbReference type="PANTHER" id="PTHR10445">
    <property type="entry name" value="GENERAL TRANSCRIPTION FACTOR IIF SUBUNIT 2"/>
    <property type="match status" value="1"/>
</dbReference>
<evidence type="ECO:0000256" key="5">
    <source>
        <dbReference type="ARBA" id="ARBA00023125"/>
    </source>
</evidence>
<organism evidence="12 13">
    <name type="scientific">Spraguea lophii (strain 42_110)</name>
    <name type="common">Microsporidian parasite</name>
    <dbReference type="NCBI Taxonomy" id="1358809"/>
    <lineage>
        <taxon>Eukaryota</taxon>
        <taxon>Fungi</taxon>
        <taxon>Fungi incertae sedis</taxon>
        <taxon>Microsporidia</taxon>
        <taxon>Spragueidae</taxon>
        <taxon>Spraguea</taxon>
    </lineage>
</organism>
<keyword evidence="12" id="KW-0648">Protein biosynthesis</keyword>
<evidence type="ECO:0000256" key="3">
    <source>
        <dbReference type="ARBA" id="ARBA00021453"/>
    </source>
</evidence>
<dbReference type="PANTHER" id="PTHR10445:SF0">
    <property type="entry name" value="GENERAL TRANSCRIPTION FACTOR IIF SUBUNIT 2"/>
    <property type="match status" value="1"/>
</dbReference>
<protein>
    <recommendedName>
        <fullName evidence="3">Transcription initiation factor IIF subunit beta</fullName>
    </recommendedName>
    <alternativeName>
        <fullName evidence="9">TFIIF medium subunit</fullName>
    </alternativeName>
    <alternativeName>
        <fullName evidence="8">TFIIF-beta</fullName>
    </alternativeName>
</protein>
<feature type="domain" description="TFIIF beta subunit N-terminal" evidence="11">
    <location>
        <begin position="11"/>
        <end position="75"/>
    </location>
</feature>
<keyword evidence="13" id="KW-1185">Reference proteome</keyword>
<dbReference type="GO" id="GO:0005674">
    <property type="term" value="C:transcription factor TFIIF complex"/>
    <property type="evidence" value="ECO:0007669"/>
    <property type="project" value="InterPro"/>
</dbReference>
<dbReference type="OrthoDB" id="26094at2759"/>
<keyword evidence="7" id="KW-0539">Nucleus</keyword>
<dbReference type="GO" id="GO:0003743">
    <property type="term" value="F:translation initiation factor activity"/>
    <property type="evidence" value="ECO:0007669"/>
    <property type="project" value="UniProtKB-KW"/>
</dbReference>
<evidence type="ECO:0000313" key="13">
    <source>
        <dbReference type="Proteomes" id="UP000014978"/>
    </source>
</evidence>
<dbReference type="Pfam" id="PF02270">
    <property type="entry name" value="TFIIF_beta"/>
    <property type="match status" value="1"/>
</dbReference>
<evidence type="ECO:0000256" key="4">
    <source>
        <dbReference type="ARBA" id="ARBA00023015"/>
    </source>
</evidence>
<dbReference type="InterPro" id="IPR040504">
    <property type="entry name" value="TFIIF_beta_N"/>
</dbReference>
<evidence type="ECO:0000259" key="11">
    <source>
        <dbReference type="Pfam" id="PF17683"/>
    </source>
</evidence>
<evidence type="ECO:0000313" key="12">
    <source>
        <dbReference type="EMBL" id="EPR79473.1"/>
    </source>
</evidence>
<dbReference type="FunCoup" id="S7XU77">
    <property type="interactions" value="174"/>
</dbReference>
<name>S7XU77_SPRLO</name>
<dbReference type="OMA" id="PIADNCY"/>
<keyword evidence="12" id="KW-0396">Initiation factor</keyword>
<dbReference type="SUPFAM" id="SSF50916">
    <property type="entry name" value="Rap30/74 interaction domains"/>
    <property type="match status" value="1"/>
</dbReference>
<dbReference type="InterPro" id="IPR040450">
    <property type="entry name" value="TFIIF_beta_HTH"/>
</dbReference>
<evidence type="ECO:0000256" key="2">
    <source>
        <dbReference type="ARBA" id="ARBA00009543"/>
    </source>
</evidence>
<dbReference type="AlphaFoldDB" id="S7XU77"/>
<reference evidence="13" key="1">
    <citation type="journal article" date="2013" name="PLoS Genet.">
        <title>The genome of Spraguea lophii and the basis of host-microsporidian interactions.</title>
        <authorList>
            <person name="Campbell S.E."/>
            <person name="Williams T.A."/>
            <person name="Yousuf A."/>
            <person name="Soanes D.M."/>
            <person name="Paszkiewicz K.H."/>
            <person name="Williams B.A.P."/>
        </authorList>
    </citation>
    <scope>NUCLEOTIDE SEQUENCE [LARGE SCALE GENOMIC DNA]</scope>
    <source>
        <strain evidence="13">42_110</strain>
    </source>
</reference>
<dbReference type="SUPFAM" id="SSF46785">
    <property type="entry name" value="Winged helix' DNA-binding domain"/>
    <property type="match status" value="1"/>
</dbReference>
<dbReference type="InterPro" id="IPR011039">
    <property type="entry name" value="TFIIF_interaction"/>
</dbReference>
<evidence type="ECO:0000256" key="8">
    <source>
        <dbReference type="ARBA" id="ARBA00081473"/>
    </source>
</evidence>
<dbReference type="InterPro" id="IPR003196">
    <property type="entry name" value="TFIIF_beta"/>
</dbReference>
<proteinExistence type="inferred from homology"/>
<evidence type="ECO:0000256" key="6">
    <source>
        <dbReference type="ARBA" id="ARBA00023163"/>
    </source>
</evidence>
<comment type="caution">
    <text evidence="12">The sequence shown here is derived from an EMBL/GenBank/DDBJ whole genome shotgun (WGS) entry which is preliminary data.</text>
</comment>
<dbReference type="VEuPathDB" id="MicrosporidiaDB:SLOPH_1965"/>
<dbReference type="GO" id="GO:0003677">
    <property type="term" value="F:DNA binding"/>
    <property type="evidence" value="ECO:0007669"/>
    <property type="project" value="UniProtKB-KW"/>
</dbReference>
<dbReference type="EMBL" id="ATCN01000237">
    <property type="protein sequence ID" value="EPR79473.1"/>
    <property type="molecule type" value="Genomic_DNA"/>
</dbReference>
<keyword evidence="4" id="KW-0805">Transcription regulation</keyword>
<dbReference type="Proteomes" id="UP000014978">
    <property type="component" value="Unassembled WGS sequence"/>
</dbReference>
<dbReference type="FunFam" id="1.10.10.10:FF:000035">
    <property type="entry name" value="General transcription factor IIF subunit 2"/>
    <property type="match status" value="1"/>
</dbReference>